<feature type="chain" id="PRO_5016712665" evidence="4">
    <location>
        <begin position="29"/>
        <end position="351"/>
    </location>
</feature>
<dbReference type="CDD" id="cd01536">
    <property type="entry name" value="PBP1_ABC_sugar_binding-like"/>
    <property type="match status" value="1"/>
</dbReference>
<dbReference type="GO" id="GO:0030313">
    <property type="term" value="C:cell envelope"/>
    <property type="evidence" value="ECO:0007669"/>
    <property type="project" value="UniProtKB-SubCell"/>
</dbReference>
<sequence>MSRKVSLIVLIFSLFLTACNFSSGKAFEATKVNSSETTHTGQPAAKKNFKADKPRIAYFSAGASNTYLQAGISAAEETALNFGADIDIFDGQLDPAKQYYQVQTAIEANKYDAFVVQSTDGEKLCDLVTKDAINKGITIAVINSTMCGAKDWHKGTVTFVSGQQYDVYEGIVRKIFTDNPEGGKIAAISGPETSSNAINMRKAFAQMLQEYPQWKLIGFFETDYTSNQSFEVTQNIVQSNPDLKVIFSNYSGVTVGTAEAVRAANRNNIKIYDFGGDQWAFQALEDGLIEMSTIMLPYKEVQRAIEAVFASFEGKEVNKIIDLTKDPVLPGTPYVTNENIQQFRDKGLPEY</sequence>
<dbReference type="InterPro" id="IPR028082">
    <property type="entry name" value="Peripla_BP_I"/>
</dbReference>
<comment type="subcellular location">
    <subcellularLocation>
        <location evidence="1">Cell envelope</location>
    </subcellularLocation>
</comment>
<evidence type="ECO:0000256" key="3">
    <source>
        <dbReference type="ARBA" id="ARBA00022729"/>
    </source>
</evidence>
<evidence type="ECO:0000256" key="4">
    <source>
        <dbReference type="SAM" id="SignalP"/>
    </source>
</evidence>
<dbReference type="Gene3D" id="3.40.50.2300">
    <property type="match status" value="2"/>
</dbReference>
<dbReference type="PROSITE" id="PS51257">
    <property type="entry name" value="PROKAR_LIPOPROTEIN"/>
    <property type="match status" value="1"/>
</dbReference>
<accession>A0A372LRW5</accession>
<keyword evidence="3 4" id="KW-0732">Signal</keyword>
<dbReference type="Proteomes" id="UP000264541">
    <property type="component" value="Unassembled WGS sequence"/>
</dbReference>
<comment type="similarity">
    <text evidence="2">Belongs to the bacterial solute-binding protein 2 family.</text>
</comment>
<dbReference type="OrthoDB" id="9814427at2"/>
<dbReference type="PANTHER" id="PTHR46847:SF1">
    <property type="entry name" value="D-ALLOSE-BINDING PERIPLASMIC PROTEIN-RELATED"/>
    <property type="match status" value="1"/>
</dbReference>
<dbReference type="AlphaFoldDB" id="A0A372LRW5"/>
<evidence type="ECO:0000256" key="2">
    <source>
        <dbReference type="ARBA" id="ARBA00007639"/>
    </source>
</evidence>
<evidence type="ECO:0000256" key="1">
    <source>
        <dbReference type="ARBA" id="ARBA00004196"/>
    </source>
</evidence>
<evidence type="ECO:0000259" key="5">
    <source>
        <dbReference type="Pfam" id="PF13407"/>
    </source>
</evidence>
<dbReference type="EMBL" id="QVTE01000015">
    <property type="protein sequence ID" value="RFU70570.1"/>
    <property type="molecule type" value="Genomic_DNA"/>
</dbReference>
<evidence type="ECO:0000313" key="6">
    <source>
        <dbReference type="EMBL" id="RFU70570.1"/>
    </source>
</evidence>
<evidence type="ECO:0000313" key="7">
    <source>
        <dbReference type="Proteomes" id="UP000264541"/>
    </source>
</evidence>
<name>A0A372LRW5_9BACI</name>
<gene>
    <name evidence="6" type="ORF">D0469_06485</name>
</gene>
<dbReference type="GO" id="GO:0030246">
    <property type="term" value="F:carbohydrate binding"/>
    <property type="evidence" value="ECO:0007669"/>
    <property type="project" value="UniProtKB-ARBA"/>
</dbReference>
<proteinExistence type="inferred from homology"/>
<dbReference type="InterPro" id="IPR025997">
    <property type="entry name" value="SBP_2_dom"/>
</dbReference>
<dbReference type="SUPFAM" id="SSF53822">
    <property type="entry name" value="Periplasmic binding protein-like I"/>
    <property type="match status" value="1"/>
</dbReference>
<protein>
    <submittedName>
        <fullName evidence="6">Sugar ABC transporter substrate-binding protein</fullName>
    </submittedName>
</protein>
<feature type="domain" description="Periplasmic binding protein" evidence="5">
    <location>
        <begin position="56"/>
        <end position="316"/>
    </location>
</feature>
<feature type="signal peptide" evidence="4">
    <location>
        <begin position="1"/>
        <end position="28"/>
    </location>
</feature>
<dbReference type="RefSeq" id="WP_117325823.1">
    <property type="nucleotide sequence ID" value="NZ_QVTE01000015.1"/>
</dbReference>
<dbReference type="PANTHER" id="PTHR46847">
    <property type="entry name" value="D-ALLOSE-BINDING PERIPLASMIC PROTEIN-RELATED"/>
    <property type="match status" value="1"/>
</dbReference>
<organism evidence="6 7">
    <name type="scientific">Peribacillus saganii</name>
    <dbReference type="NCBI Taxonomy" id="2303992"/>
    <lineage>
        <taxon>Bacteria</taxon>
        <taxon>Bacillati</taxon>
        <taxon>Bacillota</taxon>
        <taxon>Bacilli</taxon>
        <taxon>Bacillales</taxon>
        <taxon>Bacillaceae</taxon>
        <taxon>Peribacillus</taxon>
    </lineage>
</organism>
<keyword evidence="7" id="KW-1185">Reference proteome</keyword>
<comment type="caution">
    <text evidence="6">The sequence shown here is derived from an EMBL/GenBank/DDBJ whole genome shotgun (WGS) entry which is preliminary data.</text>
</comment>
<reference evidence="6 7" key="1">
    <citation type="submission" date="2018-08" db="EMBL/GenBank/DDBJ databases">
        <title>Bacillus chawlae sp. nov., Bacillus glennii sp. nov., and Bacillus saganii sp. nov. Isolated from the Vehicle Assembly Building at Kennedy Space Center where the Viking Spacecraft were Assembled.</title>
        <authorList>
            <person name="Seuylemezian A."/>
            <person name="Vaishampayan P."/>
        </authorList>
    </citation>
    <scope>NUCLEOTIDE SEQUENCE [LARGE SCALE GENOMIC DNA]</scope>
    <source>
        <strain evidence="6 7">V47-23a</strain>
    </source>
</reference>
<dbReference type="Pfam" id="PF13407">
    <property type="entry name" value="Peripla_BP_4"/>
    <property type="match status" value="1"/>
</dbReference>